<dbReference type="EMBL" id="FCOI02000009">
    <property type="protein sequence ID" value="SAK62677.1"/>
    <property type="molecule type" value="Genomic_DNA"/>
</dbReference>
<dbReference type="STRING" id="1777137.AWB76_03292"/>
<dbReference type="RefSeq" id="WP_061161112.1">
    <property type="nucleotide sequence ID" value="NZ_FCOI02000009.1"/>
</dbReference>
<protein>
    <submittedName>
        <fullName evidence="2">Uncharacterized protein</fullName>
    </submittedName>
</protein>
<organism evidence="2 3">
    <name type="scientific">Caballeronia temeraria</name>
    <dbReference type="NCBI Taxonomy" id="1777137"/>
    <lineage>
        <taxon>Bacteria</taxon>
        <taxon>Pseudomonadati</taxon>
        <taxon>Pseudomonadota</taxon>
        <taxon>Betaproteobacteria</taxon>
        <taxon>Burkholderiales</taxon>
        <taxon>Burkholderiaceae</taxon>
        <taxon>Caballeronia</taxon>
    </lineage>
</organism>
<keyword evidence="3" id="KW-1185">Reference proteome</keyword>
<evidence type="ECO:0000313" key="3">
    <source>
        <dbReference type="Proteomes" id="UP000054624"/>
    </source>
</evidence>
<dbReference type="OrthoDB" id="9115366at2"/>
<feature type="compositionally biased region" description="Acidic residues" evidence="1">
    <location>
        <begin position="1"/>
        <end position="15"/>
    </location>
</feature>
<sequence length="169" mass="17984">MPDNLDFDFDYDSTDVLDTSASSPEQLYNVSPAAIQPQTTDAGPEAPPSAAYNAADYFNDGSSGSANRSQSSDGDQATVAPYLAQSSLADAQPFEYHPDDLSGNVDVLAGGEGTPGNNQAQNKQCRAVVTALKLNKDQAQQLHLEISKQRMGYHEIMECAKDMFGDAGD</sequence>
<reference evidence="3" key="1">
    <citation type="submission" date="2016-01" db="EMBL/GenBank/DDBJ databases">
        <authorList>
            <person name="Peeters Charlotte."/>
        </authorList>
    </citation>
    <scope>NUCLEOTIDE SEQUENCE [LARGE SCALE GENOMIC DNA]</scope>
</reference>
<dbReference type="Proteomes" id="UP000054624">
    <property type="component" value="Unassembled WGS sequence"/>
</dbReference>
<proteinExistence type="predicted"/>
<feature type="region of interest" description="Disordered" evidence="1">
    <location>
        <begin position="1"/>
        <end position="122"/>
    </location>
</feature>
<accession>A0A158B080</accession>
<dbReference type="AlphaFoldDB" id="A0A158B080"/>
<feature type="compositionally biased region" description="Polar residues" evidence="1">
    <location>
        <begin position="16"/>
        <end position="29"/>
    </location>
</feature>
<gene>
    <name evidence="2" type="ORF">AWB76_03292</name>
</gene>
<feature type="compositionally biased region" description="Low complexity" evidence="1">
    <location>
        <begin position="61"/>
        <end position="74"/>
    </location>
</feature>
<evidence type="ECO:0000256" key="1">
    <source>
        <dbReference type="SAM" id="MobiDB-lite"/>
    </source>
</evidence>
<evidence type="ECO:0000313" key="2">
    <source>
        <dbReference type="EMBL" id="SAK62677.1"/>
    </source>
</evidence>
<name>A0A158B080_9BURK</name>